<name>A0ABM3RRZ3_SPIOL</name>
<dbReference type="Gene3D" id="2.40.70.10">
    <property type="entry name" value="Acid Proteases"/>
    <property type="match status" value="1"/>
</dbReference>
<proteinExistence type="predicted"/>
<accession>A0ABM3RRZ3</accession>
<dbReference type="Pfam" id="PF08284">
    <property type="entry name" value="RVP_2"/>
    <property type="match status" value="1"/>
</dbReference>
<evidence type="ECO:0008006" key="3">
    <source>
        <dbReference type="Google" id="ProtNLM"/>
    </source>
</evidence>
<dbReference type="RefSeq" id="XP_056698384.1">
    <property type="nucleotide sequence ID" value="XM_056842406.1"/>
</dbReference>
<dbReference type="Proteomes" id="UP000813463">
    <property type="component" value="Chromosome 4"/>
</dbReference>
<organism evidence="1 2">
    <name type="scientific">Spinacia oleracea</name>
    <name type="common">Spinach</name>
    <dbReference type="NCBI Taxonomy" id="3562"/>
    <lineage>
        <taxon>Eukaryota</taxon>
        <taxon>Viridiplantae</taxon>
        <taxon>Streptophyta</taxon>
        <taxon>Embryophyta</taxon>
        <taxon>Tracheophyta</taxon>
        <taxon>Spermatophyta</taxon>
        <taxon>Magnoliopsida</taxon>
        <taxon>eudicotyledons</taxon>
        <taxon>Gunneridae</taxon>
        <taxon>Pentapetalae</taxon>
        <taxon>Caryophyllales</taxon>
        <taxon>Chenopodiaceae</taxon>
        <taxon>Chenopodioideae</taxon>
        <taxon>Anserineae</taxon>
        <taxon>Spinacia</taxon>
    </lineage>
</organism>
<gene>
    <name evidence="2" type="primary">LOC130472003</name>
</gene>
<evidence type="ECO:0000313" key="1">
    <source>
        <dbReference type="Proteomes" id="UP000813463"/>
    </source>
</evidence>
<dbReference type="CDD" id="cd00303">
    <property type="entry name" value="retropepsin_like"/>
    <property type="match status" value="1"/>
</dbReference>
<keyword evidence="1" id="KW-1185">Reference proteome</keyword>
<evidence type="ECO:0000313" key="2">
    <source>
        <dbReference type="RefSeq" id="XP_056698384.1"/>
    </source>
</evidence>
<reference evidence="1" key="1">
    <citation type="journal article" date="2021" name="Nat. Commun.">
        <title>Genomic analyses provide insights into spinach domestication and the genetic basis of agronomic traits.</title>
        <authorList>
            <person name="Cai X."/>
            <person name="Sun X."/>
            <person name="Xu C."/>
            <person name="Sun H."/>
            <person name="Wang X."/>
            <person name="Ge C."/>
            <person name="Zhang Z."/>
            <person name="Wang Q."/>
            <person name="Fei Z."/>
            <person name="Jiao C."/>
            <person name="Wang Q."/>
        </authorList>
    </citation>
    <scope>NUCLEOTIDE SEQUENCE [LARGE SCALE GENOMIC DNA]</scope>
    <source>
        <strain evidence="1">cv. Varoflay</strain>
    </source>
</reference>
<dbReference type="GeneID" id="130472003"/>
<sequence length="185" mass="21333">MVIQSNLPLYQGESDPSVLENWLRKFDKLMVVVNCPENLRDNSVVYYLRGEADLWWKRCENALRATPRFGWESFKDALSTKKAAHLCGLQVRKNMIESETGKKGERMLETRVIEIPIVIATGSIVKCTETHRNVPLTIAKTIFLSNLIEFELGELDVILSMDWLAMFKAKTDCEERKGSFEIYLR</sequence>
<protein>
    <recommendedName>
        <fullName evidence="3">Retrotransposon gag domain-containing protein</fullName>
    </recommendedName>
</protein>
<reference evidence="2" key="2">
    <citation type="submission" date="2025-08" db="UniProtKB">
        <authorList>
            <consortium name="RefSeq"/>
        </authorList>
    </citation>
    <scope>IDENTIFICATION</scope>
    <source>
        <tissue evidence="2">Leaf</tissue>
    </source>
</reference>
<dbReference type="InterPro" id="IPR021109">
    <property type="entry name" value="Peptidase_aspartic_dom_sf"/>
</dbReference>